<keyword evidence="3" id="KW-1185">Reference proteome</keyword>
<evidence type="ECO:0000256" key="1">
    <source>
        <dbReference type="SAM" id="Phobius"/>
    </source>
</evidence>
<proteinExistence type="predicted"/>
<dbReference type="EMBL" id="CAJJDN010000080">
    <property type="protein sequence ID" value="CAD8103431.1"/>
    <property type="molecule type" value="Genomic_DNA"/>
</dbReference>
<evidence type="ECO:0000313" key="3">
    <source>
        <dbReference type="Proteomes" id="UP000692954"/>
    </source>
</evidence>
<evidence type="ECO:0000313" key="2">
    <source>
        <dbReference type="EMBL" id="CAD8103431.1"/>
    </source>
</evidence>
<evidence type="ECO:0008006" key="4">
    <source>
        <dbReference type="Google" id="ProtNLM"/>
    </source>
</evidence>
<dbReference type="Proteomes" id="UP000692954">
    <property type="component" value="Unassembled WGS sequence"/>
</dbReference>
<keyword evidence="1" id="KW-0472">Membrane</keyword>
<comment type="caution">
    <text evidence="2">The sequence shown here is derived from an EMBL/GenBank/DDBJ whole genome shotgun (WGS) entry which is preliminary data.</text>
</comment>
<accession>A0A8S1PK79</accession>
<feature type="transmembrane region" description="Helical" evidence="1">
    <location>
        <begin position="37"/>
        <end position="56"/>
    </location>
</feature>
<gene>
    <name evidence="2" type="ORF">PSON_ATCC_30995.1.T0800091</name>
</gene>
<sequence length="178" mass="21313">MSAVNTIGFNAPRMVSLFHGQYQQSQLISQYYTIYRIYKIYIVFILKLVFIFLNIMNVSQFQQIKRIIQQIFKNWIKYKYQKKLRYIMMKYLKIELEKIIDIEMEKPFRISNGKSLEIMYQQSQGINVISLQLCLYSNIIEKEILIFDPDGMKIISNLPQRSCCQGAHIYILLIKVNR</sequence>
<protein>
    <recommendedName>
        <fullName evidence="4">Transmembrane protein</fullName>
    </recommendedName>
</protein>
<organism evidence="2 3">
    <name type="scientific">Paramecium sonneborni</name>
    <dbReference type="NCBI Taxonomy" id="65129"/>
    <lineage>
        <taxon>Eukaryota</taxon>
        <taxon>Sar</taxon>
        <taxon>Alveolata</taxon>
        <taxon>Ciliophora</taxon>
        <taxon>Intramacronucleata</taxon>
        <taxon>Oligohymenophorea</taxon>
        <taxon>Peniculida</taxon>
        <taxon>Parameciidae</taxon>
        <taxon>Paramecium</taxon>
    </lineage>
</organism>
<keyword evidence="1" id="KW-1133">Transmembrane helix</keyword>
<dbReference type="AlphaFoldDB" id="A0A8S1PK79"/>
<reference evidence="2" key="1">
    <citation type="submission" date="2021-01" db="EMBL/GenBank/DDBJ databases">
        <authorList>
            <consortium name="Genoscope - CEA"/>
            <person name="William W."/>
        </authorList>
    </citation>
    <scope>NUCLEOTIDE SEQUENCE</scope>
</reference>
<name>A0A8S1PK79_9CILI</name>
<keyword evidence="1" id="KW-0812">Transmembrane</keyword>